<dbReference type="AlphaFoldDB" id="A0A9P6B0H5"/>
<comment type="caution">
    <text evidence="2">The sequence shown here is derived from an EMBL/GenBank/DDBJ whole genome shotgun (WGS) entry which is preliminary data.</text>
</comment>
<dbReference type="Proteomes" id="UP000886523">
    <property type="component" value="Unassembled WGS sequence"/>
</dbReference>
<proteinExistence type="predicted"/>
<gene>
    <name evidence="2" type="ORF">BS47DRAFT_1372048</name>
</gene>
<feature type="domain" description="CxC2-like cysteine cluster KDZ transposase-associated" evidence="1">
    <location>
        <begin position="82"/>
        <end position="177"/>
    </location>
</feature>
<dbReference type="InterPro" id="IPR040521">
    <property type="entry name" value="KDZ"/>
</dbReference>
<evidence type="ECO:0000313" key="3">
    <source>
        <dbReference type="Proteomes" id="UP000886523"/>
    </source>
</evidence>
<dbReference type="InterPro" id="IPR041457">
    <property type="entry name" value="CxC2_KDZ-assoc"/>
</dbReference>
<dbReference type="Pfam" id="PF18758">
    <property type="entry name" value="KDZ"/>
    <property type="match status" value="1"/>
</dbReference>
<dbReference type="OrthoDB" id="3235114at2759"/>
<evidence type="ECO:0000259" key="1">
    <source>
        <dbReference type="Pfam" id="PF18803"/>
    </source>
</evidence>
<organism evidence="2 3">
    <name type="scientific">Hydnum rufescens UP504</name>
    <dbReference type="NCBI Taxonomy" id="1448309"/>
    <lineage>
        <taxon>Eukaryota</taxon>
        <taxon>Fungi</taxon>
        <taxon>Dikarya</taxon>
        <taxon>Basidiomycota</taxon>
        <taxon>Agaricomycotina</taxon>
        <taxon>Agaricomycetes</taxon>
        <taxon>Cantharellales</taxon>
        <taxon>Hydnaceae</taxon>
        <taxon>Hydnum</taxon>
    </lineage>
</organism>
<sequence>MDWVPCRQEYLDSLLFLEGRGEALVITGCPLCWEPGVSRVYRCNDCLGGALLCCKCTLAIHENLPLHNIRVWTGQMFEHASLRGLGLTVQLGHPVYQKCPVPVYASSSVRVTFCGCSNAPHHHVQLLHRRWFLSMVLQPKSCATFKVLHQYQLLSLSSKISIHHFYDMLECLTDNTGLVPVLNKYKSFCQMVPGCGNDPSGVLGTASGELAVICPACPSLEFLYDGIYAIDANFCLKNHAQSSVDPGLGTGWAYFVDDQAYSTYLLKHTSQKDISSCSGFAALDHANTKKSDRLRVTGVGAVVCARHGLLRPNSIGDLQKGEQFCNMDYIMFSSLQGTKLGCIMISYDIFCQWITKLHRRLPSLPRNSRLTQHYDSEGGHAQFSLNWMPGIGQTDGEGIERDWSGINPAANSTKEMGSGCRHDTLDDIWSDLNYQKIMMLDKLQAQIHLELIEMERDSLYHGSVSLHDVSASVFVIMGLDIEDTQ</sequence>
<name>A0A9P6B0H5_9AGAM</name>
<keyword evidence="3" id="KW-1185">Reference proteome</keyword>
<reference evidence="2" key="1">
    <citation type="journal article" date="2020" name="Nat. Commun.">
        <title>Large-scale genome sequencing of mycorrhizal fungi provides insights into the early evolution of symbiotic traits.</title>
        <authorList>
            <person name="Miyauchi S."/>
            <person name="Kiss E."/>
            <person name="Kuo A."/>
            <person name="Drula E."/>
            <person name="Kohler A."/>
            <person name="Sanchez-Garcia M."/>
            <person name="Morin E."/>
            <person name="Andreopoulos B."/>
            <person name="Barry K.W."/>
            <person name="Bonito G."/>
            <person name="Buee M."/>
            <person name="Carver A."/>
            <person name="Chen C."/>
            <person name="Cichocki N."/>
            <person name="Clum A."/>
            <person name="Culley D."/>
            <person name="Crous P.W."/>
            <person name="Fauchery L."/>
            <person name="Girlanda M."/>
            <person name="Hayes R.D."/>
            <person name="Keri Z."/>
            <person name="LaButti K."/>
            <person name="Lipzen A."/>
            <person name="Lombard V."/>
            <person name="Magnuson J."/>
            <person name="Maillard F."/>
            <person name="Murat C."/>
            <person name="Nolan M."/>
            <person name="Ohm R.A."/>
            <person name="Pangilinan J."/>
            <person name="Pereira M.F."/>
            <person name="Perotto S."/>
            <person name="Peter M."/>
            <person name="Pfister S."/>
            <person name="Riley R."/>
            <person name="Sitrit Y."/>
            <person name="Stielow J.B."/>
            <person name="Szollosi G."/>
            <person name="Zifcakova L."/>
            <person name="Stursova M."/>
            <person name="Spatafora J.W."/>
            <person name="Tedersoo L."/>
            <person name="Vaario L.M."/>
            <person name="Yamada A."/>
            <person name="Yan M."/>
            <person name="Wang P."/>
            <person name="Xu J."/>
            <person name="Bruns T."/>
            <person name="Baldrian P."/>
            <person name="Vilgalys R."/>
            <person name="Dunand C."/>
            <person name="Henrissat B."/>
            <person name="Grigoriev I.V."/>
            <person name="Hibbett D."/>
            <person name="Nagy L.G."/>
            <person name="Martin F.M."/>
        </authorList>
    </citation>
    <scope>NUCLEOTIDE SEQUENCE</scope>
    <source>
        <strain evidence="2">UP504</strain>
    </source>
</reference>
<accession>A0A9P6B0H5</accession>
<evidence type="ECO:0000313" key="2">
    <source>
        <dbReference type="EMBL" id="KAF9515398.1"/>
    </source>
</evidence>
<dbReference type="Pfam" id="PF18803">
    <property type="entry name" value="CxC2"/>
    <property type="match status" value="1"/>
</dbReference>
<protein>
    <recommendedName>
        <fullName evidence="1">CxC2-like cysteine cluster KDZ transposase-associated domain-containing protein</fullName>
    </recommendedName>
</protein>
<dbReference type="EMBL" id="MU128951">
    <property type="protein sequence ID" value="KAF9515398.1"/>
    <property type="molecule type" value="Genomic_DNA"/>
</dbReference>